<gene>
    <name evidence="2" type="ORF">ARMSODRAFT_968146</name>
</gene>
<dbReference type="EMBL" id="KZ293415">
    <property type="protein sequence ID" value="PBK77856.1"/>
    <property type="molecule type" value="Genomic_DNA"/>
</dbReference>
<feature type="signal peptide" evidence="1">
    <location>
        <begin position="1"/>
        <end position="19"/>
    </location>
</feature>
<proteinExistence type="predicted"/>
<keyword evidence="3" id="KW-1185">Reference proteome</keyword>
<organism evidence="2 3">
    <name type="scientific">Armillaria solidipes</name>
    <dbReference type="NCBI Taxonomy" id="1076256"/>
    <lineage>
        <taxon>Eukaryota</taxon>
        <taxon>Fungi</taxon>
        <taxon>Dikarya</taxon>
        <taxon>Basidiomycota</taxon>
        <taxon>Agaricomycotina</taxon>
        <taxon>Agaricomycetes</taxon>
        <taxon>Agaricomycetidae</taxon>
        <taxon>Agaricales</taxon>
        <taxon>Marasmiineae</taxon>
        <taxon>Physalacriaceae</taxon>
        <taxon>Armillaria</taxon>
    </lineage>
</organism>
<evidence type="ECO:0000256" key="1">
    <source>
        <dbReference type="SAM" id="SignalP"/>
    </source>
</evidence>
<reference evidence="3" key="1">
    <citation type="journal article" date="2017" name="Nat. Ecol. Evol.">
        <title>Genome expansion and lineage-specific genetic innovations in the forest pathogenic fungi Armillaria.</title>
        <authorList>
            <person name="Sipos G."/>
            <person name="Prasanna A.N."/>
            <person name="Walter M.C."/>
            <person name="O'Connor E."/>
            <person name="Balint B."/>
            <person name="Krizsan K."/>
            <person name="Kiss B."/>
            <person name="Hess J."/>
            <person name="Varga T."/>
            <person name="Slot J."/>
            <person name="Riley R."/>
            <person name="Boka B."/>
            <person name="Rigling D."/>
            <person name="Barry K."/>
            <person name="Lee J."/>
            <person name="Mihaltcheva S."/>
            <person name="LaButti K."/>
            <person name="Lipzen A."/>
            <person name="Waldron R."/>
            <person name="Moloney N.M."/>
            <person name="Sperisen C."/>
            <person name="Kredics L."/>
            <person name="Vagvoelgyi C."/>
            <person name="Patrignani A."/>
            <person name="Fitzpatrick D."/>
            <person name="Nagy I."/>
            <person name="Doyle S."/>
            <person name="Anderson J.B."/>
            <person name="Grigoriev I.V."/>
            <person name="Gueldener U."/>
            <person name="Muensterkoetter M."/>
            <person name="Nagy L.G."/>
        </authorList>
    </citation>
    <scope>NUCLEOTIDE SEQUENCE [LARGE SCALE GENOMIC DNA]</scope>
    <source>
        <strain evidence="3">28-4</strain>
    </source>
</reference>
<keyword evidence="1" id="KW-0732">Signal</keyword>
<dbReference type="AlphaFoldDB" id="A0A2H3CRD1"/>
<evidence type="ECO:0000313" key="2">
    <source>
        <dbReference type="EMBL" id="PBK77856.1"/>
    </source>
</evidence>
<feature type="chain" id="PRO_5013736120" evidence="1">
    <location>
        <begin position="20"/>
        <end position="205"/>
    </location>
</feature>
<sequence length="205" mass="23015">MPPALLWLVVVLLGPLWDGQESQVALVSYGFDHHPVFLVITSSSGELGLFFQFLEVGSGWPIPHSEVEHFLLMHFFDGGVPELRNDEAHKFYPPGVSESGWLSIPVRVRLELLTFMDPPVFGSSFEVGGSEWHCLRGEGEVGREGLEISEAVPFELFEIVVLPFEEEWGSEHDQLDAEERGIDVGGTDRVGDRIGSSSTWRWSWY</sequence>
<accession>A0A2H3CRD1</accession>
<evidence type="ECO:0000313" key="3">
    <source>
        <dbReference type="Proteomes" id="UP000218334"/>
    </source>
</evidence>
<protein>
    <submittedName>
        <fullName evidence="2">Uncharacterized protein</fullName>
    </submittedName>
</protein>
<dbReference type="Proteomes" id="UP000218334">
    <property type="component" value="Unassembled WGS sequence"/>
</dbReference>
<name>A0A2H3CRD1_9AGAR</name>